<reference evidence="1 2" key="1">
    <citation type="submission" date="2018-10" db="EMBL/GenBank/DDBJ databases">
        <title>Falsibacillus sp. genome draft.</title>
        <authorList>
            <person name="Shi S."/>
        </authorList>
    </citation>
    <scope>NUCLEOTIDE SEQUENCE [LARGE SCALE GENOMIC DNA]</scope>
    <source>
        <strain evidence="1 2">GY 10110</strain>
    </source>
</reference>
<comment type="caution">
    <text evidence="1">The sequence shown here is derived from an EMBL/GenBank/DDBJ whole genome shotgun (WGS) entry which is preliminary data.</text>
</comment>
<dbReference type="AlphaFoldDB" id="A0A3L7K2Q1"/>
<dbReference type="EMBL" id="RCVZ01000004">
    <property type="protein sequence ID" value="RLQ96261.1"/>
    <property type="molecule type" value="Genomic_DNA"/>
</dbReference>
<dbReference type="RefSeq" id="WP_121680114.1">
    <property type="nucleotide sequence ID" value="NZ_RCVZ01000004.1"/>
</dbReference>
<protein>
    <submittedName>
        <fullName evidence="1">Uncharacterized protein</fullName>
    </submittedName>
</protein>
<keyword evidence="2" id="KW-1185">Reference proteome</keyword>
<name>A0A3L7K2Q1_9BACI</name>
<gene>
    <name evidence="1" type="ORF">D9X91_08220</name>
</gene>
<evidence type="ECO:0000313" key="1">
    <source>
        <dbReference type="EMBL" id="RLQ96261.1"/>
    </source>
</evidence>
<accession>A0A3L7K2Q1</accession>
<evidence type="ECO:0000313" key="2">
    <source>
        <dbReference type="Proteomes" id="UP000276770"/>
    </source>
</evidence>
<dbReference type="Proteomes" id="UP000276770">
    <property type="component" value="Unassembled WGS sequence"/>
</dbReference>
<sequence>MTDKKDDISIDLDSFMNAASKLLKDDGLLNSLQNISPLASNLFDDKEMESLNKLLEDNQIPPARSSDDMEKIMKELKEIKKLLMEIKRKI</sequence>
<organism evidence="1 2">
    <name type="scientific">Falsibacillus albus</name>
    <dbReference type="NCBI Taxonomy" id="2478915"/>
    <lineage>
        <taxon>Bacteria</taxon>
        <taxon>Bacillati</taxon>
        <taxon>Bacillota</taxon>
        <taxon>Bacilli</taxon>
        <taxon>Bacillales</taxon>
        <taxon>Bacillaceae</taxon>
        <taxon>Falsibacillus</taxon>
    </lineage>
</organism>
<proteinExistence type="predicted"/>